<gene>
    <name evidence="1" type="ORF">ACFO3Q_07315</name>
</gene>
<accession>A0ABV9NLJ4</accession>
<keyword evidence="2" id="KW-1185">Reference proteome</keyword>
<name>A0ABV9NLJ4_9GAMM</name>
<dbReference type="InterPro" id="IPR010260">
    <property type="entry name" value="AlpA"/>
</dbReference>
<evidence type="ECO:0000313" key="2">
    <source>
        <dbReference type="Proteomes" id="UP001595892"/>
    </source>
</evidence>
<organism evidence="1 2">
    <name type="scientific">Coralloluteibacterium thermophilum</name>
    <dbReference type="NCBI Taxonomy" id="2707049"/>
    <lineage>
        <taxon>Bacteria</taxon>
        <taxon>Pseudomonadati</taxon>
        <taxon>Pseudomonadota</taxon>
        <taxon>Gammaproteobacteria</taxon>
        <taxon>Lysobacterales</taxon>
        <taxon>Lysobacteraceae</taxon>
        <taxon>Coralloluteibacterium</taxon>
    </lineage>
</organism>
<proteinExistence type="predicted"/>
<comment type="caution">
    <text evidence="1">The sequence shown here is derived from an EMBL/GenBank/DDBJ whole genome shotgun (WGS) entry which is preliminary data.</text>
</comment>
<sequence length="60" mass="6446">MERVGLKRTAIYGAIAAGTFPKPVKVGAKSLWVDTEVEAWITRRIAERDVGGNMGSDQAA</sequence>
<dbReference type="Proteomes" id="UP001595892">
    <property type="component" value="Unassembled WGS sequence"/>
</dbReference>
<dbReference type="Gene3D" id="1.10.238.160">
    <property type="match status" value="1"/>
</dbReference>
<dbReference type="Pfam" id="PF05930">
    <property type="entry name" value="Phage_AlpA"/>
    <property type="match status" value="1"/>
</dbReference>
<protein>
    <submittedName>
        <fullName evidence="1">Helix-turn-helix transcriptional regulator</fullName>
    </submittedName>
</protein>
<dbReference type="EMBL" id="JBHSGG010000019">
    <property type="protein sequence ID" value="MFC4727973.1"/>
    <property type="molecule type" value="Genomic_DNA"/>
</dbReference>
<evidence type="ECO:0000313" key="1">
    <source>
        <dbReference type="EMBL" id="MFC4727973.1"/>
    </source>
</evidence>
<dbReference type="RefSeq" id="WP_377003993.1">
    <property type="nucleotide sequence ID" value="NZ_JBHSGG010000019.1"/>
</dbReference>
<reference evidence="2" key="1">
    <citation type="journal article" date="2019" name="Int. J. Syst. Evol. Microbiol.">
        <title>The Global Catalogue of Microorganisms (GCM) 10K type strain sequencing project: providing services to taxonomists for standard genome sequencing and annotation.</title>
        <authorList>
            <consortium name="The Broad Institute Genomics Platform"/>
            <consortium name="The Broad Institute Genome Sequencing Center for Infectious Disease"/>
            <person name="Wu L."/>
            <person name="Ma J."/>
        </authorList>
    </citation>
    <scope>NUCLEOTIDE SEQUENCE [LARGE SCALE GENOMIC DNA]</scope>
    <source>
        <strain evidence="2">CGMCC 1.13574</strain>
    </source>
</reference>